<accession>A0ABC8V1H5</accession>
<dbReference type="AlphaFoldDB" id="A0ABC8V1H5"/>
<gene>
    <name evidence="2" type="ORF">ILEXP_LOCUS57698</name>
</gene>
<evidence type="ECO:0000313" key="3">
    <source>
        <dbReference type="Proteomes" id="UP001642360"/>
    </source>
</evidence>
<sequence length="108" mass="11609">MLLYLYHHQAPRLFSTNEGGLPTADPSRATSKEFSAPPPLPTSTLEVILAISLKPTSSLPATDEGSLLSNTSLSIVHVSALLGRVYRAEQVVDDRLSGLATVHEKVEE</sequence>
<feature type="region of interest" description="Disordered" evidence="1">
    <location>
        <begin position="14"/>
        <end position="39"/>
    </location>
</feature>
<evidence type="ECO:0000313" key="2">
    <source>
        <dbReference type="EMBL" id="CAK9187186.1"/>
    </source>
</evidence>
<keyword evidence="3" id="KW-1185">Reference proteome</keyword>
<dbReference type="Proteomes" id="UP001642360">
    <property type="component" value="Unassembled WGS sequence"/>
</dbReference>
<dbReference type="EMBL" id="CAUOFW020009836">
    <property type="protein sequence ID" value="CAK9187186.1"/>
    <property type="molecule type" value="Genomic_DNA"/>
</dbReference>
<comment type="caution">
    <text evidence="2">The sequence shown here is derived from an EMBL/GenBank/DDBJ whole genome shotgun (WGS) entry which is preliminary data.</text>
</comment>
<reference evidence="2 3" key="1">
    <citation type="submission" date="2024-02" db="EMBL/GenBank/DDBJ databases">
        <authorList>
            <person name="Vignale AGUSTIN F."/>
            <person name="Sosa J E."/>
            <person name="Modenutti C."/>
        </authorList>
    </citation>
    <scope>NUCLEOTIDE SEQUENCE [LARGE SCALE GENOMIC DNA]</scope>
</reference>
<protein>
    <submittedName>
        <fullName evidence="2">Uncharacterized protein</fullName>
    </submittedName>
</protein>
<name>A0ABC8V1H5_9AQUA</name>
<proteinExistence type="predicted"/>
<evidence type="ECO:0000256" key="1">
    <source>
        <dbReference type="SAM" id="MobiDB-lite"/>
    </source>
</evidence>
<organism evidence="2 3">
    <name type="scientific">Ilex paraguariensis</name>
    <name type="common">yerba mate</name>
    <dbReference type="NCBI Taxonomy" id="185542"/>
    <lineage>
        <taxon>Eukaryota</taxon>
        <taxon>Viridiplantae</taxon>
        <taxon>Streptophyta</taxon>
        <taxon>Embryophyta</taxon>
        <taxon>Tracheophyta</taxon>
        <taxon>Spermatophyta</taxon>
        <taxon>Magnoliopsida</taxon>
        <taxon>eudicotyledons</taxon>
        <taxon>Gunneridae</taxon>
        <taxon>Pentapetalae</taxon>
        <taxon>asterids</taxon>
        <taxon>campanulids</taxon>
        <taxon>Aquifoliales</taxon>
        <taxon>Aquifoliaceae</taxon>
        <taxon>Ilex</taxon>
    </lineage>
</organism>